<evidence type="ECO:0000313" key="7">
    <source>
        <dbReference type="Proteomes" id="UP000248863"/>
    </source>
</evidence>
<dbReference type="SMART" id="SM00382">
    <property type="entry name" value="AAA"/>
    <property type="match status" value="1"/>
</dbReference>
<dbReference type="PANTHER" id="PTHR42788:SF13">
    <property type="entry name" value="ALIPHATIC SULFONATES IMPORT ATP-BINDING PROTEIN SSUB"/>
    <property type="match status" value="1"/>
</dbReference>
<comment type="caution">
    <text evidence="6">The sequence shown here is derived from an EMBL/GenBank/DDBJ whole genome shotgun (WGS) entry which is preliminary data.</text>
</comment>
<proteinExistence type="inferred from homology"/>
<dbReference type="InterPro" id="IPR050166">
    <property type="entry name" value="ABC_transporter_ATP-bind"/>
</dbReference>
<evidence type="ECO:0000256" key="2">
    <source>
        <dbReference type="ARBA" id="ARBA00022448"/>
    </source>
</evidence>
<dbReference type="PROSITE" id="PS50893">
    <property type="entry name" value="ABC_TRANSPORTER_2"/>
    <property type="match status" value="1"/>
</dbReference>
<dbReference type="GO" id="GO:0005524">
    <property type="term" value="F:ATP binding"/>
    <property type="evidence" value="ECO:0007669"/>
    <property type="project" value="UniProtKB-KW"/>
</dbReference>
<dbReference type="Gene3D" id="3.40.50.300">
    <property type="entry name" value="P-loop containing nucleotide triphosphate hydrolases"/>
    <property type="match status" value="1"/>
</dbReference>
<dbReference type="InterPro" id="IPR003593">
    <property type="entry name" value="AAA+_ATPase"/>
</dbReference>
<dbReference type="AlphaFoldDB" id="A0A327KRA6"/>
<name>A0A327KRA6_9BRAD</name>
<dbReference type="PROSITE" id="PS00211">
    <property type="entry name" value="ABC_TRANSPORTER_1"/>
    <property type="match status" value="1"/>
</dbReference>
<evidence type="ECO:0000313" key="6">
    <source>
        <dbReference type="EMBL" id="RAI40494.1"/>
    </source>
</evidence>
<evidence type="ECO:0000259" key="5">
    <source>
        <dbReference type="PROSITE" id="PS50893"/>
    </source>
</evidence>
<reference evidence="6 7" key="1">
    <citation type="submission" date="2017-07" db="EMBL/GenBank/DDBJ databases">
        <title>Draft Genome Sequences of Select Purple Nonsulfur Bacteria.</title>
        <authorList>
            <person name="Lasarre B."/>
            <person name="Mckinlay J.B."/>
        </authorList>
    </citation>
    <scope>NUCLEOTIDE SEQUENCE [LARGE SCALE GENOMIC DNA]</scope>
    <source>
        <strain evidence="6 7">DSM 11907</strain>
    </source>
</reference>
<feature type="domain" description="ABC transporter" evidence="5">
    <location>
        <begin position="1"/>
        <end position="228"/>
    </location>
</feature>
<dbReference type="Proteomes" id="UP000248863">
    <property type="component" value="Unassembled WGS sequence"/>
</dbReference>
<keyword evidence="2" id="KW-0813">Transport</keyword>
<sequence length="258" mass="28180">MVFEGRGQPVVALDKVDLHVPAGSFGSIIGPSGCGKSTLLRLVADVMQPFAGTVTLSGDSPRTARHEHAIGFVFQSPTLLPWRTVRQNVELPLDVVGRKSARRSQKTPDELIELVGLKGFERALPHELSGGMQQRVAIARSLVLEPDILLLDEPFGALDEITRQRMNLELLRIWAESGTTALLVTHSIAEAVFMSDQVHVMSARPGRIAGVVDVPLPRPRSLDMMRTPAFYDCVNAVRDGLFGRESEPARTGEPVEAY</sequence>
<dbReference type="PANTHER" id="PTHR42788">
    <property type="entry name" value="TAURINE IMPORT ATP-BINDING PROTEIN-RELATED"/>
    <property type="match status" value="1"/>
</dbReference>
<gene>
    <name evidence="6" type="ORF">CH338_06070</name>
</gene>
<comment type="similarity">
    <text evidence="1">Belongs to the ABC transporter superfamily.</text>
</comment>
<dbReference type="EMBL" id="NPEU01000040">
    <property type="protein sequence ID" value="RAI40494.1"/>
    <property type="molecule type" value="Genomic_DNA"/>
</dbReference>
<keyword evidence="7" id="KW-1185">Reference proteome</keyword>
<dbReference type="InterPro" id="IPR003439">
    <property type="entry name" value="ABC_transporter-like_ATP-bd"/>
</dbReference>
<dbReference type="OrthoDB" id="9807242at2"/>
<evidence type="ECO:0000256" key="1">
    <source>
        <dbReference type="ARBA" id="ARBA00005417"/>
    </source>
</evidence>
<dbReference type="InterPro" id="IPR017871">
    <property type="entry name" value="ABC_transporter-like_CS"/>
</dbReference>
<keyword evidence="3" id="KW-0547">Nucleotide-binding</keyword>
<organism evidence="6 7">
    <name type="scientific">Rhodoplanes elegans</name>
    <dbReference type="NCBI Taxonomy" id="29408"/>
    <lineage>
        <taxon>Bacteria</taxon>
        <taxon>Pseudomonadati</taxon>
        <taxon>Pseudomonadota</taxon>
        <taxon>Alphaproteobacteria</taxon>
        <taxon>Hyphomicrobiales</taxon>
        <taxon>Nitrobacteraceae</taxon>
        <taxon>Rhodoplanes</taxon>
    </lineage>
</organism>
<keyword evidence="4" id="KW-0067">ATP-binding</keyword>
<dbReference type="SUPFAM" id="SSF52540">
    <property type="entry name" value="P-loop containing nucleoside triphosphate hydrolases"/>
    <property type="match status" value="1"/>
</dbReference>
<accession>A0A327KRA6</accession>
<protein>
    <recommendedName>
        <fullName evidence="5">ABC transporter domain-containing protein</fullName>
    </recommendedName>
</protein>
<evidence type="ECO:0000256" key="4">
    <source>
        <dbReference type="ARBA" id="ARBA00022840"/>
    </source>
</evidence>
<evidence type="ECO:0000256" key="3">
    <source>
        <dbReference type="ARBA" id="ARBA00022741"/>
    </source>
</evidence>
<dbReference type="Pfam" id="PF00005">
    <property type="entry name" value="ABC_tran"/>
    <property type="match status" value="1"/>
</dbReference>
<dbReference type="GO" id="GO:0016887">
    <property type="term" value="F:ATP hydrolysis activity"/>
    <property type="evidence" value="ECO:0007669"/>
    <property type="project" value="InterPro"/>
</dbReference>
<dbReference type="CDD" id="cd03293">
    <property type="entry name" value="ABC_NrtD_SsuB_transporters"/>
    <property type="match status" value="1"/>
</dbReference>
<dbReference type="InterPro" id="IPR027417">
    <property type="entry name" value="P-loop_NTPase"/>
</dbReference>